<evidence type="ECO:0000313" key="2">
    <source>
        <dbReference type="EMBL" id="KWZ83320.1"/>
    </source>
</evidence>
<proteinExistence type="predicted"/>
<dbReference type="EMBL" id="LRPN01000039">
    <property type="protein sequence ID" value="KWZ83320.1"/>
    <property type="molecule type" value="Genomic_DNA"/>
</dbReference>
<dbReference type="AlphaFoldDB" id="A0A0C5C5Y2"/>
<sequence length="40" mass="4643">MARDPAKRIRNFSKFLPVHIHTSTDKQVLLHSCKIQPKTV</sequence>
<protein>
    <submittedName>
        <fullName evidence="2">Uncharacterized protein</fullName>
    </submittedName>
</protein>
<dbReference type="Proteomes" id="UP000032024">
    <property type="component" value="Chromosome"/>
</dbReference>
<evidence type="ECO:0000313" key="4">
    <source>
        <dbReference type="Proteomes" id="UP000070376"/>
    </source>
</evidence>
<gene>
    <name evidence="2" type="ORF">HMPREF3213_01308</name>
    <name evidence="1" type="ORF">SB48_HM08orf00022</name>
</gene>
<reference evidence="1" key="1">
    <citation type="submission" date="2015-01" db="EMBL/GenBank/DDBJ databases">
        <title>Comparative genome analysis of Bacillus coagulans HM-08, Clostridium butyricum HM-68, Bacillus subtilis HM-66 and Bacillus licheniformis BL-09.</title>
        <authorList>
            <person name="Zhang H."/>
        </authorList>
    </citation>
    <scope>NUCLEOTIDE SEQUENCE [LARGE SCALE GENOMIC DNA]</scope>
    <source>
        <strain evidence="1">HM-08</strain>
    </source>
</reference>
<reference evidence="2" key="3">
    <citation type="submission" date="2016-01" db="EMBL/GenBank/DDBJ databases">
        <authorList>
            <person name="Oliw E.H."/>
        </authorList>
    </citation>
    <scope>NUCLEOTIDE SEQUENCE [LARGE SCALE GENOMIC DNA]</scope>
    <source>
        <strain evidence="2">GED7749B</strain>
    </source>
</reference>
<evidence type="ECO:0000313" key="1">
    <source>
        <dbReference type="EMBL" id="AJO20810.1"/>
    </source>
</evidence>
<organism evidence="2 4">
    <name type="scientific">Heyndrickxia coagulans</name>
    <name type="common">Weizmannia coagulans</name>
    <dbReference type="NCBI Taxonomy" id="1398"/>
    <lineage>
        <taxon>Bacteria</taxon>
        <taxon>Bacillati</taxon>
        <taxon>Bacillota</taxon>
        <taxon>Bacilli</taxon>
        <taxon>Bacillales</taxon>
        <taxon>Bacillaceae</taxon>
        <taxon>Heyndrickxia</taxon>
    </lineage>
</organism>
<evidence type="ECO:0000313" key="3">
    <source>
        <dbReference type="Proteomes" id="UP000032024"/>
    </source>
</evidence>
<name>A0A0C5C5Y2_HEYCO</name>
<dbReference type="Proteomes" id="UP000070376">
    <property type="component" value="Unassembled WGS sequence"/>
</dbReference>
<keyword evidence="3" id="KW-1185">Reference proteome</keyword>
<accession>A0A0C5C5Y2</accession>
<reference evidence="3" key="2">
    <citation type="submission" date="2015-01" db="EMBL/GenBank/DDBJ databases">
        <title>Comparative genome analysis of Bacillus coagulans HM-08, Clostridium butyricum HM-68, Bacillus subtilis HM-66 and Bacillus paralicheniformis BL-09.</title>
        <authorList>
            <person name="Zhang H."/>
        </authorList>
    </citation>
    <scope>NUCLEOTIDE SEQUENCE [LARGE SCALE GENOMIC DNA]</scope>
    <source>
        <strain evidence="3">HM-08</strain>
    </source>
</reference>
<dbReference type="EMBL" id="CP010525">
    <property type="protein sequence ID" value="AJO20810.1"/>
    <property type="molecule type" value="Genomic_DNA"/>
</dbReference>
<reference evidence="4" key="4">
    <citation type="submission" date="2016-01" db="EMBL/GenBank/DDBJ databases">
        <authorList>
            <person name="Mitreva M."/>
            <person name="Pepin K.H."/>
            <person name="Mihindukulasuriya K.A."/>
            <person name="Fulton R."/>
            <person name="Fronick C."/>
            <person name="O'Laughlin M."/>
            <person name="Miner T."/>
            <person name="Herter B."/>
            <person name="Rosa B.A."/>
            <person name="Cordes M."/>
            <person name="Tomlinson C."/>
            <person name="Wollam A."/>
            <person name="Palsikar V.B."/>
            <person name="Mardis E.R."/>
            <person name="Wilson R.K."/>
        </authorList>
    </citation>
    <scope>NUCLEOTIDE SEQUENCE [LARGE SCALE GENOMIC DNA]</scope>
    <source>
        <strain evidence="4">GED7749B</strain>
    </source>
</reference>